<accession>A0A9D4YW07</accession>
<dbReference type="CDD" id="cd12183">
    <property type="entry name" value="LDH_like_2"/>
    <property type="match status" value="1"/>
</dbReference>
<dbReference type="PANTHER" id="PTHR43026">
    <property type="entry name" value="2-HYDROXYACID DEHYDROGENASE HOMOLOG 1-RELATED"/>
    <property type="match status" value="1"/>
</dbReference>
<feature type="domain" description="D-isomer specific 2-hydroxyacid dehydrogenase catalytic" evidence="5">
    <location>
        <begin position="15"/>
        <end position="348"/>
    </location>
</feature>
<dbReference type="OrthoDB" id="298012at2759"/>
<dbReference type="InterPro" id="IPR006140">
    <property type="entry name" value="D-isomer_DH_NAD-bd"/>
</dbReference>
<comment type="similarity">
    <text evidence="1 4">Belongs to the D-isomer specific 2-hydroxyacid dehydrogenase family.</text>
</comment>
<evidence type="ECO:0000256" key="3">
    <source>
        <dbReference type="ARBA" id="ARBA00023027"/>
    </source>
</evidence>
<evidence type="ECO:0008006" key="9">
    <source>
        <dbReference type="Google" id="ProtNLM"/>
    </source>
</evidence>
<evidence type="ECO:0000256" key="2">
    <source>
        <dbReference type="ARBA" id="ARBA00023002"/>
    </source>
</evidence>
<reference evidence="7" key="2">
    <citation type="submission" date="2020-11" db="EMBL/GenBank/DDBJ databases">
        <authorList>
            <person name="Cecchin M."/>
            <person name="Marcolungo L."/>
            <person name="Rossato M."/>
            <person name="Girolomoni L."/>
            <person name="Cosentino E."/>
            <person name="Cuine S."/>
            <person name="Li-Beisson Y."/>
            <person name="Delledonne M."/>
            <person name="Ballottari M."/>
        </authorList>
    </citation>
    <scope>NUCLEOTIDE SEQUENCE</scope>
    <source>
        <strain evidence="7">211/11P</strain>
        <tissue evidence="7">Whole cell</tissue>
    </source>
</reference>
<keyword evidence="2 4" id="KW-0560">Oxidoreductase</keyword>
<dbReference type="SUPFAM" id="SSF52283">
    <property type="entry name" value="Formate/glycerate dehydrogenase catalytic domain-like"/>
    <property type="match status" value="1"/>
</dbReference>
<dbReference type="InterPro" id="IPR058205">
    <property type="entry name" value="D-LDH-like"/>
</dbReference>
<dbReference type="AlphaFoldDB" id="A0A9D4YW07"/>
<evidence type="ECO:0000259" key="6">
    <source>
        <dbReference type="Pfam" id="PF02826"/>
    </source>
</evidence>
<comment type="caution">
    <text evidence="7">The sequence shown here is derived from an EMBL/GenBank/DDBJ whole genome shotgun (WGS) entry which is preliminary data.</text>
</comment>
<organism evidence="7 8">
    <name type="scientific">Chlorella vulgaris</name>
    <name type="common">Green alga</name>
    <dbReference type="NCBI Taxonomy" id="3077"/>
    <lineage>
        <taxon>Eukaryota</taxon>
        <taxon>Viridiplantae</taxon>
        <taxon>Chlorophyta</taxon>
        <taxon>core chlorophytes</taxon>
        <taxon>Trebouxiophyceae</taxon>
        <taxon>Chlorellales</taxon>
        <taxon>Chlorellaceae</taxon>
        <taxon>Chlorella clade</taxon>
        <taxon>Chlorella</taxon>
    </lineage>
</organism>
<dbReference type="SUPFAM" id="SSF51735">
    <property type="entry name" value="NAD(P)-binding Rossmann-fold domains"/>
    <property type="match status" value="1"/>
</dbReference>
<reference evidence="7" key="1">
    <citation type="journal article" date="2019" name="Plant J.">
        <title>Chlorella vulgaris genome assembly and annotation reveals the molecular basis for metabolic acclimation to high light conditions.</title>
        <authorList>
            <person name="Cecchin M."/>
            <person name="Marcolungo L."/>
            <person name="Rossato M."/>
            <person name="Girolomoni L."/>
            <person name="Cosentino E."/>
            <person name="Cuine S."/>
            <person name="Li-Beisson Y."/>
            <person name="Delledonne M."/>
            <person name="Ballottari M."/>
        </authorList>
    </citation>
    <scope>NUCLEOTIDE SEQUENCE</scope>
    <source>
        <strain evidence="7">211/11P</strain>
    </source>
</reference>
<dbReference type="GO" id="GO:0016616">
    <property type="term" value="F:oxidoreductase activity, acting on the CH-OH group of donors, NAD or NADP as acceptor"/>
    <property type="evidence" value="ECO:0007669"/>
    <property type="project" value="InterPro"/>
</dbReference>
<dbReference type="EMBL" id="SIDB01000008">
    <property type="protein sequence ID" value="KAI3429413.1"/>
    <property type="molecule type" value="Genomic_DNA"/>
</dbReference>
<evidence type="ECO:0000313" key="8">
    <source>
        <dbReference type="Proteomes" id="UP001055712"/>
    </source>
</evidence>
<feature type="domain" description="D-isomer specific 2-hydroxyacid dehydrogenase NAD-binding" evidence="6">
    <location>
        <begin position="123"/>
        <end position="316"/>
    </location>
</feature>
<dbReference type="InterPro" id="IPR036291">
    <property type="entry name" value="NAD(P)-bd_dom_sf"/>
</dbReference>
<dbReference type="InterPro" id="IPR006139">
    <property type="entry name" value="D-isomer_2_OHA_DH_cat_dom"/>
</dbReference>
<evidence type="ECO:0000256" key="4">
    <source>
        <dbReference type="RuleBase" id="RU003719"/>
    </source>
</evidence>
<name>A0A9D4YW07_CHLVU</name>
<keyword evidence="3" id="KW-0520">NAD</keyword>
<dbReference type="Pfam" id="PF02826">
    <property type="entry name" value="2-Hacid_dh_C"/>
    <property type="match status" value="1"/>
</dbReference>
<evidence type="ECO:0000256" key="1">
    <source>
        <dbReference type="ARBA" id="ARBA00005854"/>
    </source>
</evidence>
<dbReference type="InterPro" id="IPR029753">
    <property type="entry name" value="D-isomer_DH_CS"/>
</dbReference>
<proteinExistence type="inferred from homology"/>
<protein>
    <recommendedName>
        <fullName evidence="9">D-lactate dehydrogenase</fullName>
    </recommendedName>
</protein>
<gene>
    <name evidence="7" type="ORF">D9Q98_005508</name>
</gene>
<dbReference type="Pfam" id="PF00389">
    <property type="entry name" value="2-Hacid_dh"/>
    <property type="match status" value="1"/>
</dbReference>
<dbReference type="GO" id="GO:0051287">
    <property type="term" value="F:NAD binding"/>
    <property type="evidence" value="ECO:0007669"/>
    <property type="project" value="InterPro"/>
</dbReference>
<sequence>MAAGDGTGSKAFRIVVYSAQSYVLEFLHKPLVDAFGEDNVNFVEARLDKATAELAKGCSAACLFVNDVCDEEVVGKLADAGVKVIAMRCAGFDRVDLEAARRHGIDVVRVPTYSPRTVAEHAMALAYALARELKHQMQRMAAGNYTLNGVVGTQLSYKTYGVMGTGNIGIEMIKLLRAFEGRILCYDPYPSQVAKDLGVEYVELEYLLKESDLISLHCPLMPSTFHIMNEKHFNLMKPSCILINISRGGLIDTNALIAALEANKLAGVAMDVYEDEGNLFDEDFTDFSSRDRMAKWDRRWAYLKFLPQVIVTPHSAFLTHEALSSIAETTVQNLKEAAAGGKLTNLVKPKT</sequence>
<dbReference type="PROSITE" id="PS00671">
    <property type="entry name" value="D_2_HYDROXYACID_DH_3"/>
    <property type="match status" value="1"/>
</dbReference>
<dbReference type="Proteomes" id="UP001055712">
    <property type="component" value="Unassembled WGS sequence"/>
</dbReference>
<dbReference type="PANTHER" id="PTHR43026:SF1">
    <property type="entry name" value="2-HYDROXYACID DEHYDROGENASE HOMOLOG 1-RELATED"/>
    <property type="match status" value="1"/>
</dbReference>
<dbReference type="Gene3D" id="3.40.50.720">
    <property type="entry name" value="NAD(P)-binding Rossmann-like Domain"/>
    <property type="match status" value="2"/>
</dbReference>
<evidence type="ECO:0000259" key="5">
    <source>
        <dbReference type="Pfam" id="PF00389"/>
    </source>
</evidence>
<keyword evidence="8" id="KW-1185">Reference proteome</keyword>
<evidence type="ECO:0000313" key="7">
    <source>
        <dbReference type="EMBL" id="KAI3429413.1"/>
    </source>
</evidence>